<gene>
    <name evidence="1" type="ORF">ABZ510_23945</name>
</gene>
<organism evidence="1 2">
    <name type="scientific">Nocardia rhamnosiphila</name>
    <dbReference type="NCBI Taxonomy" id="426716"/>
    <lineage>
        <taxon>Bacteria</taxon>
        <taxon>Bacillati</taxon>
        <taxon>Actinomycetota</taxon>
        <taxon>Actinomycetes</taxon>
        <taxon>Mycobacteriales</taxon>
        <taxon>Nocardiaceae</taxon>
        <taxon>Nocardia</taxon>
    </lineage>
</organism>
<name>A0ABV2WVI7_9NOCA</name>
<keyword evidence="2" id="KW-1185">Reference proteome</keyword>
<dbReference type="Proteomes" id="UP001550628">
    <property type="component" value="Unassembled WGS sequence"/>
</dbReference>
<accession>A0ABV2WVI7</accession>
<dbReference type="RefSeq" id="WP_356955828.1">
    <property type="nucleotide sequence ID" value="NZ_JBEYBD010000004.1"/>
</dbReference>
<comment type="caution">
    <text evidence="1">The sequence shown here is derived from an EMBL/GenBank/DDBJ whole genome shotgun (WGS) entry which is preliminary data.</text>
</comment>
<dbReference type="EMBL" id="JBEYBF010000018">
    <property type="protein sequence ID" value="MEU1954907.1"/>
    <property type="molecule type" value="Genomic_DNA"/>
</dbReference>
<evidence type="ECO:0000313" key="1">
    <source>
        <dbReference type="EMBL" id="MEU1954907.1"/>
    </source>
</evidence>
<reference evidence="1 2" key="1">
    <citation type="submission" date="2024-06" db="EMBL/GenBank/DDBJ databases">
        <title>The Natural Products Discovery Center: Release of the First 8490 Sequenced Strains for Exploring Actinobacteria Biosynthetic Diversity.</title>
        <authorList>
            <person name="Kalkreuter E."/>
            <person name="Kautsar S.A."/>
            <person name="Yang D."/>
            <person name="Bader C.D."/>
            <person name="Teijaro C.N."/>
            <person name="Fluegel L."/>
            <person name="Davis C.M."/>
            <person name="Simpson J.R."/>
            <person name="Lauterbach L."/>
            <person name="Steele A.D."/>
            <person name="Gui C."/>
            <person name="Meng S."/>
            <person name="Li G."/>
            <person name="Viehrig K."/>
            <person name="Ye F."/>
            <person name="Su P."/>
            <person name="Kiefer A.F."/>
            <person name="Nichols A."/>
            <person name="Cepeda A.J."/>
            <person name="Yan W."/>
            <person name="Fan B."/>
            <person name="Jiang Y."/>
            <person name="Adhikari A."/>
            <person name="Zheng C.-J."/>
            <person name="Schuster L."/>
            <person name="Cowan T.M."/>
            <person name="Smanski M.J."/>
            <person name="Chevrette M.G."/>
            <person name="De Carvalho L.P.S."/>
            <person name="Shen B."/>
        </authorList>
    </citation>
    <scope>NUCLEOTIDE SEQUENCE [LARGE SCALE GENOMIC DNA]</scope>
    <source>
        <strain evidence="1 2">NPDC019708</strain>
    </source>
</reference>
<sequence length="79" mass="8709">MTGSPRFSPAKLQDAQCSGEWATARTVFDPDAQTSMYLFRYSEEDGHLHWRVVDVGSALDCVDRLGVPVDVARVIGCGY</sequence>
<protein>
    <submittedName>
        <fullName evidence="1">Uncharacterized protein</fullName>
    </submittedName>
</protein>
<proteinExistence type="predicted"/>
<evidence type="ECO:0000313" key="2">
    <source>
        <dbReference type="Proteomes" id="UP001550628"/>
    </source>
</evidence>